<reference evidence="1 2" key="1">
    <citation type="journal article" date="2018" name="Front. Plant Sci.">
        <title>Red Clover (Trifolium pratense) and Zigzag Clover (T. medium) - A Picture of Genomic Similarities and Differences.</title>
        <authorList>
            <person name="Dluhosova J."/>
            <person name="Istvanek J."/>
            <person name="Nedelnik J."/>
            <person name="Repkova J."/>
        </authorList>
    </citation>
    <scope>NUCLEOTIDE SEQUENCE [LARGE SCALE GENOMIC DNA]</scope>
    <source>
        <strain evidence="2">cv. 10/8</strain>
        <tissue evidence="1">Leaf</tissue>
    </source>
</reference>
<dbReference type="EMBL" id="LXQA010435471">
    <property type="protein sequence ID" value="MCI51669.1"/>
    <property type="molecule type" value="Genomic_DNA"/>
</dbReference>
<dbReference type="AlphaFoldDB" id="A0A392SSN9"/>
<proteinExistence type="predicted"/>
<evidence type="ECO:0000313" key="1">
    <source>
        <dbReference type="EMBL" id="MCI51669.1"/>
    </source>
</evidence>
<dbReference type="Proteomes" id="UP000265520">
    <property type="component" value="Unassembled WGS sequence"/>
</dbReference>
<evidence type="ECO:0000313" key="2">
    <source>
        <dbReference type="Proteomes" id="UP000265520"/>
    </source>
</evidence>
<protein>
    <submittedName>
        <fullName evidence="1">Uncharacterized protein</fullName>
    </submittedName>
</protein>
<feature type="non-terminal residue" evidence="1">
    <location>
        <position position="48"/>
    </location>
</feature>
<organism evidence="1 2">
    <name type="scientific">Trifolium medium</name>
    <dbReference type="NCBI Taxonomy" id="97028"/>
    <lineage>
        <taxon>Eukaryota</taxon>
        <taxon>Viridiplantae</taxon>
        <taxon>Streptophyta</taxon>
        <taxon>Embryophyta</taxon>
        <taxon>Tracheophyta</taxon>
        <taxon>Spermatophyta</taxon>
        <taxon>Magnoliopsida</taxon>
        <taxon>eudicotyledons</taxon>
        <taxon>Gunneridae</taxon>
        <taxon>Pentapetalae</taxon>
        <taxon>rosids</taxon>
        <taxon>fabids</taxon>
        <taxon>Fabales</taxon>
        <taxon>Fabaceae</taxon>
        <taxon>Papilionoideae</taxon>
        <taxon>50 kb inversion clade</taxon>
        <taxon>NPAAA clade</taxon>
        <taxon>Hologalegina</taxon>
        <taxon>IRL clade</taxon>
        <taxon>Trifolieae</taxon>
        <taxon>Trifolium</taxon>
    </lineage>
</organism>
<comment type="caution">
    <text evidence="1">The sequence shown here is derived from an EMBL/GenBank/DDBJ whole genome shotgun (WGS) entry which is preliminary data.</text>
</comment>
<sequence length="48" mass="5289">MAGGGGSGACHRRRRSFLSRPQLSLGRIFLSAFLCRRRRWLGDGGGVR</sequence>
<name>A0A392SSN9_9FABA</name>
<accession>A0A392SSN9</accession>
<keyword evidence="2" id="KW-1185">Reference proteome</keyword>